<gene>
    <name evidence="2" type="ORF">METZ01_LOCUS350151</name>
</gene>
<name>A0A382RJJ4_9ZZZZ</name>
<reference evidence="2" key="1">
    <citation type="submission" date="2018-05" db="EMBL/GenBank/DDBJ databases">
        <authorList>
            <person name="Lanie J.A."/>
            <person name="Ng W.-L."/>
            <person name="Kazmierczak K.M."/>
            <person name="Andrzejewski T.M."/>
            <person name="Davidsen T.M."/>
            <person name="Wayne K.J."/>
            <person name="Tettelin H."/>
            <person name="Glass J.I."/>
            <person name="Rusch D."/>
            <person name="Podicherti R."/>
            <person name="Tsui H.-C.T."/>
            <person name="Winkler M.E."/>
        </authorList>
    </citation>
    <scope>NUCLEOTIDE SEQUENCE</scope>
</reference>
<evidence type="ECO:0000256" key="1">
    <source>
        <dbReference type="SAM" id="MobiDB-lite"/>
    </source>
</evidence>
<dbReference type="AlphaFoldDB" id="A0A382RJJ4"/>
<organism evidence="2">
    <name type="scientific">marine metagenome</name>
    <dbReference type="NCBI Taxonomy" id="408172"/>
    <lineage>
        <taxon>unclassified sequences</taxon>
        <taxon>metagenomes</taxon>
        <taxon>ecological metagenomes</taxon>
    </lineage>
</organism>
<sequence length="128" mass="13221">DQTVRVEDDVSPSLEEVLAGHYSNFERVATWTPIAASSTAGAAIAGQTLPSGRPALAPVDAALTEQSLGDQAPDPEAMARLLQMIKEQHVDRGQGGGIDLGTERPAGLPLSSGPVPPPPAPRLPGNRN</sequence>
<feature type="non-terminal residue" evidence="2">
    <location>
        <position position="1"/>
    </location>
</feature>
<proteinExistence type="predicted"/>
<protein>
    <submittedName>
        <fullName evidence="2">Uncharacterized protein</fullName>
    </submittedName>
</protein>
<accession>A0A382RJJ4</accession>
<evidence type="ECO:0000313" key="2">
    <source>
        <dbReference type="EMBL" id="SVC97297.1"/>
    </source>
</evidence>
<dbReference type="EMBL" id="UINC01121851">
    <property type="protein sequence ID" value="SVC97297.1"/>
    <property type="molecule type" value="Genomic_DNA"/>
</dbReference>
<feature type="region of interest" description="Disordered" evidence="1">
    <location>
        <begin position="87"/>
        <end position="128"/>
    </location>
</feature>